<dbReference type="PRINTS" id="PR01415">
    <property type="entry name" value="ANKYRIN"/>
</dbReference>
<dbReference type="Pfam" id="PF12796">
    <property type="entry name" value="Ank_2"/>
    <property type="match status" value="1"/>
</dbReference>
<dbReference type="SMART" id="SM00248">
    <property type="entry name" value="ANK"/>
    <property type="match status" value="4"/>
</dbReference>
<evidence type="ECO:0000256" key="3">
    <source>
        <dbReference type="PROSITE-ProRule" id="PRU00023"/>
    </source>
</evidence>
<dbReference type="InterPro" id="IPR036770">
    <property type="entry name" value="Ankyrin_rpt-contain_sf"/>
</dbReference>
<dbReference type="InterPro" id="IPR002110">
    <property type="entry name" value="Ankyrin_rpt"/>
</dbReference>
<dbReference type="Gene3D" id="1.25.40.20">
    <property type="entry name" value="Ankyrin repeat-containing domain"/>
    <property type="match status" value="1"/>
</dbReference>
<feature type="repeat" description="ANK" evidence="3">
    <location>
        <begin position="147"/>
        <end position="179"/>
    </location>
</feature>
<organism evidence="5 7">
    <name type="scientific">Formosa algae</name>
    <dbReference type="NCBI Taxonomy" id="225843"/>
    <lineage>
        <taxon>Bacteria</taxon>
        <taxon>Pseudomonadati</taxon>
        <taxon>Bacteroidota</taxon>
        <taxon>Flavobacteriia</taxon>
        <taxon>Flavobacteriales</taxon>
        <taxon>Flavobacteriaceae</taxon>
        <taxon>Formosa</taxon>
    </lineage>
</organism>
<dbReference type="PROSITE" id="PS50297">
    <property type="entry name" value="ANK_REP_REGION"/>
    <property type="match status" value="3"/>
</dbReference>
<dbReference type="Proteomes" id="UP001138672">
    <property type="component" value="Unassembled WGS sequence"/>
</dbReference>
<evidence type="ECO:0000256" key="2">
    <source>
        <dbReference type="ARBA" id="ARBA00023043"/>
    </source>
</evidence>
<dbReference type="Pfam" id="PF00023">
    <property type="entry name" value="Ank"/>
    <property type="match status" value="1"/>
</dbReference>
<dbReference type="Proteomes" id="UP001231587">
    <property type="component" value="Unassembled WGS sequence"/>
</dbReference>
<keyword evidence="1" id="KW-0677">Repeat</keyword>
<dbReference type="SUPFAM" id="SSF48403">
    <property type="entry name" value="Ankyrin repeat"/>
    <property type="match status" value="1"/>
</dbReference>
<proteinExistence type="predicted"/>
<dbReference type="OrthoDB" id="407974at2"/>
<keyword evidence="2 3" id="KW-0040">ANK repeat</keyword>
<dbReference type="RefSeq" id="WP_057779492.1">
    <property type="nucleotide sequence ID" value="NZ_JAGGJQ010000009.1"/>
</dbReference>
<accession>A0A9X0YQ03</accession>
<dbReference type="PROSITE" id="PS51257">
    <property type="entry name" value="PROKAR_LIPOPROTEIN"/>
    <property type="match status" value="1"/>
</dbReference>
<evidence type="ECO:0000256" key="4">
    <source>
        <dbReference type="SAM" id="SignalP"/>
    </source>
</evidence>
<evidence type="ECO:0000313" key="5">
    <source>
        <dbReference type="EMBL" id="MBP1841086.1"/>
    </source>
</evidence>
<evidence type="ECO:0000313" key="8">
    <source>
        <dbReference type="Proteomes" id="UP001231587"/>
    </source>
</evidence>
<evidence type="ECO:0000313" key="6">
    <source>
        <dbReference type="EMBL" id="MDQ0336494.1"/>
    </source>
</evidence>
<dbReference type="PROSITE" id="PS50088">
    <property type="entry name" value="ANK_REPEAT"/>
    <property type="match status" value="3"/>
</dbReference>
<keyword evidence="8" id="KW-1185">Reference proteome</keyword>
<comment type="caution">
    <text evidence="5">The sequence shown here is derived from an EMBL/GenBank/DDBJ whole genome shotgun (WGS) entry which is preliminary data.</text>
</comment>
<name>A0A9X0YQ03_9FLAO</name>
<evidence type="ECO:0000256" key="1">
    <source>
        <dbReference type="ARBA" id="ARBA00022737"/>
    </source>
</evidence>
<dbReference type="AlphaFoldDB" id="A0A9X0YQ03"/>
<feature type="repeat" description="ANK" evidence="3">
    <location>
        <begin position="80"/>
        <end position="112"/>
    </location>
</feature>
<feature type="signal peptide" evidence="4">
    <location>
        <begin position="1"/>
        <end position="20"/>
    </location>
</feature>
<reference evidence="5" key="1">
    <citation type="submission" date="2021-03" db="EMBL/GenBank/DDBJ databases">
        <title>Genomic Encyclopedia of Type Strains, Phase IV (KMG-IV): sequencing the most valuable type-strain genomes for metagenomic binning, comparative biology and taxonomic classification.</title>
        <authorList>
            <person name="Goeker M."/>
        </authorList>
    </citation>
    <scope>NUCLEOTIDE SEQUENCE</scope>
    <source>
        <strain evidence="5">DSM 15523</strain>
        <strain evidence="6 8">DSM 16476</strain>
    </source>
</reference>
<protein>
    <submittedName>
        <fullName evidence="5">Ankyrin repeat protein</fullName>
    </submittedName>
</protein>
<feature type="chain" id="PRO_5040877592" evidence="4">
    <location>
        <begin position="21"/>
        <end position="206"/>
    </location>
</feature>
<dbReference type="EMBL" id="JAGGJQ010000009">
    <property type="protein sequence ID" value="MBP1841086.1"/>
    <property type="molecule type" value="Genomic_DNA"/>
</dbReference>
<dbReference type="PANTHER" id="PTHR24171">
    <property type="entry name" value="ANKYRIN REPEAT DOMAIN-CONTAINING PROTEIN 39-RELATED"/>
    <property type="match status" value="1"/>
</dbReference>
<gene>
    <name evidence="5" type="ORF">J2Z56_003018</name>
    <name evidence="6" type="ORF">J2Z57_002948</name>
</gene>
<keyword evidence="4" id="KW-0732">Signal</keyword>
<feature type="repeat" description="ANK" evidence="3">
    <location>
        <begin position="113"/>
        <end position="145"/>
    </location>
</feature>
<evidence type="ECO:0000313" key="7">
    <source>
        <dbReference type="Proteomes" id="UP001138672"/>
    </source>
</evidence>
<sequence>MNFIKTSLCLLTGLSLIACGKTTNSETKTPETTIETPIAPAVKAETFNMAILLEAAQNGNLEVINGALNKGFDPNTRGVENRTVLMLASFNGHTEVVKTLLDSGATIDLKDTTDRTALMYSCTGPFAETVKVLLEAGAQVNLKDNHEQWTPIMFAAGEGQIEVMQLLLDAGADVNALDIDGESSYDFAMSNNHEQAAAFLKPMMKQ</sequence>
<dbReference type="EMBL" id="JAUSUU010000009">
    <property type="protein sequence ID" value="MDQ0336494.1"/>
    <property type="molecule type" value="Genomic_DNA"/>
</dbReference>